<evidence type="ECO:0000313" key="5">
    <source>
        <dbReference type="Proteomes" id="UP000070053"/>
    </source>
</evidence>
<dbReference type="PANTHER" id="PTHR36435">
    <property type="entry name" value="SLR1288 PROTEIN"/>
    <property type="match status" value="1"/>
</dbReference>
<keyword evidence="2" id="KW-1133">Transmembrane helix</keyword>
<reference evidence="4 5" key="1">
    <citation type="submission" date="2016-01" db="EMBL/GenBank/DDBJ databases">
        <title>Highly variable Streptococcus oralis are common among viridans streptococci isolated from primates.</title>
        <authorList>
            <person name="Denapaite D."/>
            <person name="Rieger M."/>
            <person name="Koendgen S."/>
            <person name="Brueckner R."/>
            <person name="Ochigava I."/>
            <person name="Kappeler P."/>
            <person name="Maetz-Rensing K."/>
            <person name="Leendertz F."/>
            <person name="Hakenbeck R."/>
        </authorList>
    </citation>
    <scope>NUCLEOTIDE SEQUENCE [LARGE SCALE GENOMIC DNA]</scope>
    <source>
        <strain evidence="4 5">DD21</strain>
    </source>
</reference>
<feature type="transmembrane region" description="Helical" evidence="2">
    <location>
        <begin position="66"/>
        <end position="82"/>
    </location>
</feature>
<proteinExistence type="inferred from homology"/>
<gene>
    <name evidence="4" type="ORF">SORDD21_01891</name>
</gene>
<dbReference type="Proteomes" id="UP000070053">
    <property type="component" value="Unassembled WGS sequence"/>
</dbReference>
<organism evidence="4 5">
    <name type="scientific">Streptococcus oralis</name>
    <dbReference type="NCBI Taxonomy" id="1303"/>
    <lineage>
        <taxon>Bacteria</taxon>
        <taxon>Bacillati</taxon>
        <taxon>Bacillota</taxon>
        <taxon>Bacilli</taxon>
        <taxon>Lactobacillales</taxon>
        <taxon>Streptococcaceae</taxon>
        <taxon>Streptococcus</taxon>
    </lineage>
</organism>
<dbReference type="AlphaFoldDB" id="A0A139PGP2"/>
<dbReference type="PANTHER" id="PTHR36435:SF1">
    <property type="entry name" value="CAAX AMINO TERMINAL PROTEASE FAMILY PROTEIN"/>
    <property type="match status" value="1"/>
</dbReference>
<keyword evidence="2" id="KW-0472">Membrane</keyword>
<dbReference type="InterPro" id="IPR052710">
    <property type="entry name" value="CAAX_protease"/>
</dbReference>
<feature type="transmembrane region" description="Helical" evidence="2">
    <location>
        <begin position="94"/>
        <end position="110"/>
    </location>
</feature>
<dbReference type="EMBL" id="LQZP01000553">
    <property type="protein sequence ID" value="KXT88644.1"/>
    <property type="molecule type" value="Genomic_DNA"/>
</dbReference>
<evidence type="ECO:0000313" key="4">
    <source>
        <dbReference type="EMBL" id="KXT88644.1"/>
    </source>
</evidence>
<feature type="domain" description="CAAX prenyl protease 2/Lysostaphin resistance protein A-like" evidence="3">
    <location>
        <begin position="6"/>
        <end position="98"/>
    </location>
</feature>
<dbReference type="GO" id="GO:0004175">
    <property type="term" value="F:endopeptidase activity"/>
    <property type="evidence" value="ECO:0007669"/>
    <property type="project" value="UniProtKB-ARBA"/>
</dbReference>
<sequence>MSGWALVLIRYVYACLLAPIVEELVFRDLVMTALASYQKYKLDMLVSASLFSLSHVWQYGWDLPSFIVYLVPGLLFCAVLRYTKSIYWAILQHASWNSFLTLLSLLVSGFK</sequence>
<evidence type="ECO:0000256" key="1">
    <source>
        <dbReference type="ARBA" id="ARBA00009067"/>
    </source>
</evidence>
<protein>
    <recommendedName>
        <fullName evidence="3">CAAX prenyl protease 2/Lysostaphin resistance protein A-like domain-containing protein</fullName>
    </recommendedName>
</protein>
<dbReference type="PATRIC" id="fig|1303.81.peg.2409"/>
<feature type="transmembrane region" description="Helical" evidence="2">
    <location>
        <begin position="6"/>
        <end position="30"/>
    </location>
</feature>
<keyword evidence="2" id="KW-0812">Transmembrane</keyword>
<dbReference type="InterPro" id="IPR003675">
    <property type="entry name" value="Rce1/LyrA-like_dom"/>
</dbReference>
<name>A0A139PGP2_STROR</name>
<comment type="similarity">
    <text evidence="1">Belongs to the UPF0177 family.</text>
</comment>
<accession>A0A139PGP2</accession>
<evidence type="ECO:0000256" key="2">
    <source>
        <dbReference type="SAM" id="Phobius"/>
    </source>
</evidence>
<dbReference type="Pfam" id="PF02517">
    <property type="entry name" value="Rce1-like"/>
    <property type="match status" value="1"/>
</dbReference>
<evidence type="ECO:0000259" key="3">
    <source>
        <dbReference type="Pfam" id="PF02517"/>
    </source>
</evidence>
<comment type="caution">
    <text evidence="4">The sequence shown here is derived from an EMBL/GenBank/DDBJ whole genome shotgun (WGS) entry which is preliminary data.</text>
</comment>
<dbReference type="GO" id="GO:0080120">
    <property type="term" value="P:CAAX-box protein maturation"/>
    <property type="evidence" value="ECO:0007669"/>
    <property type="project" value="UniProtKB-ARBA"/>
</dbReference>